<dbReference type="Pfam" id="PF00072">
    <property type="entry name" value="Response_reg"/>
    <property type="match status" value="1"/>
</dbReference>
<dbReference type="SUPFAM" id="SSF52172">
    <property type="entry name" value="CheY-like"/>
    <property type="match status" value="1"/>
</dbReference>
<dbReference type="KEGG" id="hbs:IPV69_23520"/>
<dbReference type="CDD" id="cd00156">
    <property type="entry name" value="REC"/>
    <property type="match status" value="1"/>
</dbReference>
<dbReference type="PANTHER" id="PTHR44591">
    <property type="entry name" value="STRESS RESPONSE REGULATOR PROTEIN 1"/>
    <property type="match status" value="1"/>
</dbReference>
<dbReference type="AlphaFoldDB" id="A0A7M2WV99"/>
<dbReference type="PANTHER" id="PTHR44591:SF3">
    <property type="entry name" value="RESPONSE REGULATORY DOMAIN-CONTAINING PROTEIN"/>
    <property type="match status" value="1"/>
</dbReference>
<evidence type="ECO:0000256" key="1">
    <source>
        <dbReference type="ARBA" id="ARBA00022553"/>
    </source>
</evidence>
<keyword evidence="5" id="KW-1185">Reference proteome</keyword>
<organism evidence="4 5">
    <name type="scientific">Humisphaera borealis</name>
    <dbReference type="NCBI Taxonomy" id="2807512"/>
    <lineage>
        <taxon>Bacteria</taxon>
        <taxon>Pseudomonadati</taxon>
        <taxon>Planctomycetota</taxon>
        <taxon>Phycisphaerae</taxon>
        <taxon>Tepidisphaerales</taxon>
        <taxon>Tepidisphaeraceae</taxon>
        <taxon>Humisphaera</taxon>
    </lineage>
</organism>
<dbReference type="GO" id="GO:0000160">
    <property type="term" value="P:phosphorelay signal transduction system"/>
    <property type="evidence" value="ECO:0007669"/>
    <property type="project" value="InterPro"/>
</dbReference>
<proteinExistence type="predicted"/>
<name>A0A7M2WV99_9BACT</name>
<dbReference type="InterPro" id="IPR011006">
    <property type="entry name" value="CheY-like_superfamily"/>
</dbReference>
<evidence type="ECO:0000256" key="2">
    <source>
        <dbReference type="PROSITE-ProRule" id="PRU00169"/>
    </source>
</evidence>
<dbReference type="SMART" id="SM00448">
    <property type="entry name" value="REC"/>
    <property type="match status" value="1"/>
</dbReference>
<evidence type="ECO:0000313" key="4">
    <source>
        <dbReference type="EMBL" id="QOV89152.1"/>
    </source>
</evidence>
<keyword evidence="1 2" id="KW-0597">Phosphoprotein</keyword>
<dbReference type="InterPro" id="IPR001789">
    <property type="entry name" value="Sig_transdc_resp-reg_receiver"/>
</dbReference>
<dbReference type="EMBL" id="CP063458">
    <property type="protein sequence ID" value="QOV89152.1"/>
    <property type="molecule type" value="Genomic_DNA"/>
</dbReference>
<evidence type="ECO:0000313" key="5">
    <source>
        <dbReference type="Proteomes" id="UP000593765"/>
    </source>
</evidence>
<evidence type="ECO:0000259" key="3">
    <source>
        <dbReference type="PROSITE" id="PS50110"/>
    </source>
</evidence>
<dbReference type="InterPro" id="IPR050595">
    <property type="entry name" value="Bact_response_regulator"/>
</dbReference>
<feature type="domain" description="Response regulatory" evidence="3">
    <location>
        <begin position="1"/>
        <end position="107"/>
    </location>
</feature>
<reference evidence="4 5" key="1">
    <citation type="submission" date="2020-10" db="EMBL/GenBank/DDBJ databases">
        <title>Wide distribution of Phycisphaera-like planctomycetes from WD2101 soil group in peatlands and genome analysis of the first cultivated representative.</title>
        <authorList>
            <person name="Dedysh S.N."/>
            <person name="Beletsky A.V."/>
            <person name="Ivanova A."/>
            <person name="Kulichevskaya I.S."/>
            <person name="Suzina N.E."/>
            <person name="Philippov D.A."/>
            <person name="Rakitin A.L."/>
            <person name="Mardanov A.V."/>
            <person name="Ravin N.V."/>
        </authorList>
    </citation>
    <scope>NUCLEOTIDE SEQUENCE [LARGE SCALE GENOMIC DNA]</scope>
    <source>
        <strain evidence="4 5">M1803</strain>
    </source>
</reference>
<protein>
    <submittedName>
        <fullName evidence="4">Response regulator</fullName>
    </submittedName>
</protein>
<sequence length="112" mass="12360">MLKRTIRQTLFGRGRIVEASTGQEAIEVLGHHRVDLILIDPRLTDIDGVELIGRIRSEPETRGIPVVAMLARVDARKAEQLRRAGACAQLRKPFTAAAFGEVVSQVLEPTHV</sequence>
<feature type="modified residue" description="4-aspartylphosphate" evidence="2">
    <location>
        <position position="40"/>
    </location>
</feature>
<dbReference type="Proteomes" id="UP000593765">
    <property type="component" value="Chromosome"/>
</dbReference>
<dbReference type="Gene3D" id="3.40.50.2300">
    <property type="match status" value="1"/>
</dbReference>
<dbReference type="PROSITE" id="PS50110">
    <property type="entry name" value="RESPONSE_REGULATORY"/>
    <property type="match status" value="1"/>
</dbReference>
<accession>A0A7M2WV99</accession>
<gene>
    <name evidence="4" type="ORF">IPV69_23520</name>
</gene>